<organism evidence="2 3">
    <name type="scientific">Rhodnius prolixus</name>
    <name type="common">Triatomid bug</name>
    <dbReference type="NCBI Taxonomy" id="13249"/>
    <lineage>
        <taxon>Eukaryota</taxon>
        <taxon>Metazoa</taxon>
        <taxon>Ecdysozoa</taxon>
        <taxon>Arthropoda</taxon>
        <taxon>Hexapoda</taxon>
        <taxon>Insecta</taxon>
        <taxon>Pterygota</taxon>
        <taxon>Neoptera</taxon>
        <taxon>Paraneoptera</taxon>
        <taxon>Hemiptera</taxon>
        <taxon>Heteroptera</taxon>
        <taxon>Panheteroptera</taxon>
        <taxon>Cimicomorpha</taxon>
        <taxon>Reduviidae</taxon>
        <taxon>Triatominae</taxon>
        <taxon>Rhodnius</taxon>
    </lineage>
</organism>
<dbReference type="Pfam" id="PF02958">
    <property type="entry name" value="EcKL"/>
    <property type="match status" value="1"/>
</dbReference>
<evidence type="ECO:0000313" key="2">
    <source>
        <dbReference type="EnsemblMetazoa" id="RPRC017704-PA"/>
    </source>
</evidence>
<evidence type="ECO:0000313" key="3">
    <source>
        <dbReference type="Proteomes" id="UP000015103"/>
    </source>
</evidence>
<protein>
    <submittedName>
        <fullName evidence="2">CHK kinase-like domain-containing protein</fullName>
    </submittedName>
</protein>
<dbReference type="Proteomes" id="UP000015103">
    <property type="component" value="Unassembled WGS sequence"/>
</dbReference>
<dbReference type="EnsemblMetazoa" id="RPRC017704-RA">
    <property type="protein sequence ID" value="RPRC017704-PA"/>
    <property type="gene ID" value="RPRC017704"/>
</dbReference>
<name>A0A905QWS3_RHOPR</name>
<dbReference type="AlphaFoldDB" id="A0A905QWS3"/>
<dbReference type="PANTHER" id="PTHR11012:SF56">
    <property type="entry name" value="CHK KINASE-LIKE DOMAIN-CONTAINING PROTEIN-RELATED"/>
    <property type="match status" value="1"/>
</dbReference>
<dbReference type="SMART" id="SM00587">
    <property type="entry name" value="CHK"/>
    <property type="match status" value="1"/>
</dbReference>
<feature type="domain" description="CHK kinase-like" evidence="1">
    <location>
        <begin position="130"/>
        <end position="323"/>
    </location>
</feature>
<dbReference type="InterPro" id="IPR011009">
    <property type="entry name" value="Kinase-like_dom_sf"/>
</dbReference>
<dbReference type="InterPro" id="IPR004119">
    <property type="entry name" value="EcKL"/>
</dbReference>
<dbReference type="Gene3D" id="3.90.1200.10">
    <property type="match status" value="1"/>
</dbReference>
<dbReference type="SUPFAM" id="SSF56112">
    <property type="entry name" value="Protein kinase-like (PK-like)"/>
    <property type="match status" value="1"/>
</dbReference>
<dbReference type="InterPro" id="IPR015897">
    <property type="entry name" value="CHK_kinase-like"/>
</dbReference>
<accession>A0A905QWS3</accession>
<evidence type="ECO:0000259" key="1">
    <source>
        <dbReference type="SMART" id="SM00587"/>
    </source>
</evidence>
<dbReference type="PANTHER" id="PTHR11012">
    <property type="entry name" value="PROTEIN KINASE-LIKE DOMAIN-CONTAINING"/>
    <property type="match status" value="1"/>
</dbReference>
<sequence>MAPAKNNEMEPQVLEARIKKKWQENHISSIVSIDGKPAMEKGENYCSVIMRYRLEIVYCSGEKSVKYFIIKKLPPSEAQEKFLQEFSFFRNEIHMYSKVLKGMKTLMAEFEDRRETLWCEMITYTPYDMIVLDDLQDQNFVMMNRKENLDFDHSMLVMRTLGRYHAMSKILLKRLLIYPNDFGSFLFSQPLLVNICFISSLTVLEEAVKKSWGDKWTHLPERLRKVKSQTQEKLSKLDPVDESRFNVLNHGDCWTNNMMFKHVEGTNTPCAVKYIDYQLSHYNSFAWDLTYFLYNSTRPDIRRAKYKELLTAYHQSLINNLKYFNYEENDTPTLDKVMEEMERLEFVGFLLLISIHVMTTADTTEAMDLEKILKNLDKPSEGINVDMFCSLKYRNCIEDDLHYFIKKGII</sequence>
<proteinExistence type="predicted"/>
<keyword evidence="3" id="KW-1185">Reference proteome</keyword>
<dbReference type="EMBL" id="ACPB03000321">
    <property type="status" value="NOT_ANNOTATED_CDS"/>
    <property type="molecule type" value="Genomic_DNA"/>
</dbReference>
<reference evidence="2" key="1">
    <citation type="submission" date="2022-10" db="UniProtKB">
        <authorList>
            <consortium name="EnsemblMetazoa"/>
        </authorList>
    </citation>
    <scope>IDENTIFICATION</scope>
</reference>